<name>A0A1I4D384_9HYPH</name>
<reference evidence="1 2" key="1">
    <citation type="submission" date="2016-10" db="EMBL/GenBank/DDBJ databases">
        <authorList>
            <person name="Varghese N."/>
            <person name="Submissions S."/>
        </authorList>
    </citation>
    <scope>NUCLEOTIDE SEQUENCE [LARGE SCALE GENOMIC DNA]</scope>
    <source>
        <strain evidence="1 2">DSM 16392</strain>
    </source>
</reference>
<sequence>MGLTLIDKTTWQLEAANNNANLYRHMLEAHGIPYECSDELFHTTVLPLPFYSSIVTRLPATKPELINDLTRTATFDLYVKDSFADLSLKQFGFNKLFDACWFHLTETVIEDTSGWEQVKTAQQLEHWETAWKASGNLTDRQMFPPALLTNPNMTFWGFRKAGQYTKGFIGNSSDNSTGLSNTFAGALSPQEFRQMAGLLQAWQPSKSIVGYARDETLHCATQAGFESSGNLTVWVKPFSSS</sequence>
<evidence type="ECO:0000313" key="2">
    <source>
        <dbReference type="Proteomes" id="UP000199598"/>
    </source>
</evidence>
<comment type="caution">
    <text evidence="1">The sequence shown here is derived from an EMBL/GenBank/DDBJ whole genome shotgun (WGS) entry which is preliminary data.</text>
</comment>
<organism evidence="1 2">
    <name type="scientific">Pseudovibrio ascidiaceicola</name>
    <dbReference type="NCBI Taxonomy" id="285279"/>
    <lineage>
        <taxon>Bacteria</taxon>
        <taxon>Pseudomonadati</taxon>
        <taxon>Pseudomonadota</taxon>
        <taxon>Alphaproteobacteria</taxon>
        <taxon>Hyphomicrobiales</taxon>
        <taxon>Stappiaceae</taxon>
        <taxon>Pseudovibrio</taxon>
    </lineage>
</organism>
<keyword evidence="2" id="KW-1185">Reference proteome</keyword>
<protein>
    <submittedName>
        <fullName evidence="1">Uncharacterized protein</fullName>
    </submittedName>
</protein>
<dbReference type="RefSeq" id="WP_093521776.1">
    <property type="nucleotide sequence ID" value="NZ_FOSK01000010.1"/>
</dbReference>
<dbReference type="EMBL" id="FOSK01000010">
    <property type="protein sequence ID" value="SFK86646.1"/>
    <property type="molecule type" value="Genomic_DNA"/>
</dbReference>
<proteinExistence type="predicted"/>
<dbReference type="Proteomes" id="UP000199598">
    <property type="component" value="Unassembled WGS sequence"/>
</dbReference>
<accession>A0A1I4D384</accession>
<gene>
    <name evidence="1" type="ORF">SAMN04488518_110146</name>
</gene>
<evidence type="ECO:0000313" key="1">
    <source>
        <dbReference type="EMBL" id="SFK86646.1"/>
    </source>
</evidence>